<sequence length="65" mass="7447">MNKDWSKFKKKEESAEETSAFPTMSLRCVVSGNSQVIEQLYEYRTAKGAVVQTEWVAIPVIYSQE</sequence>
<organism evidence="1">
    <name type="scientific">Podoviridae sp. ct53O25</name>
    <dbReference type="NCBI Taxonomy" id="2826539"/>
    <lineage>
        <taxon>Viruses</taxon>
        <taxon>Duplodnaviria</taxon>
        <taxon>Heunggongvirae</taxon>
        <taxon>Uroviricota</taxon>
        <taxon>Caudoviricetes</taxon>
    </lineage>
</organism>
<reference evidence="1" key="1">
    <citation type="journal article" date="2021" name="Proc. Natl. Acad. Sci. U.S.A.">
        <title>A Catalog of Tens of Thousands of Viruses from Human Metagenomes Reveals Hidden Associations with Chronic Diseases.</title>
        <authorList>
            <person name="Tisza M.J."/>
            <person name="Buck C.B."/>
        </authorList>
    </citation>
    <scope>NUCLEOTIDE SEQUENCE</scope>
    <source>
        <strain evidence="1">Ct53O25</strain>
    </source>
</reference>
<dbReference type="EMBL" id="BK014869">
    <property type="protein sequence ID" value="DAD79636.1"/>
    <property type="molecule type" value="Genomic_DNA"/>
</dbReference>
<accession>A0A8S5MBN6</accession>
<proteinExistence type="predicted"/>
<protein>
    <submittedName>
        <fullName evidence="1">Uncharacterized protein</fullName>
    </submittedName>
</protein>
<evidence type="ECO:0000313" key="1">
    <source>
        <dbReference type="EMBL" id="DAD79636.1"/>
    </source>
</evidence>
<name>A0A8S5MBN6_9CAUD</name>